<feature type="compositionally biased region" description="Polar residues" evidence="1">
    <location>
        <begin position="123"/>
        <end position="136"/>
    </location>
</feature>
<comment type="caution">
    <text evidence="2">The sequence shown here is derived from an EMBL/GenBank/DDBJ whole genome shotgun (WGS) entry which is preliminary data.</text>
</comment>
<dbReference type="EMBL" id="AUPL01003467">
    <property type="protein sequence ID" value="ESL08824.1"/>
    <property type="molecule type" value="Genomic_DNA"/>
</dbReference>
<reference evidence="2 3" key="1">
    <citation type="submission" date="2013-07" db="EMBL/GenBank/DDBJ databases">
        <authorList>
            <person name="Stoco P.H."/>
            <person name="Wagner G."/>
            <person name="Gerber A."/>
            <person name="Zaha A."/>
            <person name="Thompson C."/>
            <person name="Bartholomeu D.C."/>
            <person name="Luckemeyer D.D."/>
            <person name="Bahia D."/>
            <person name="Loreto E."/>
            <person name="Prestes E.B."/>
            <person name="Lima F.M."/>
            <person name="Rodrigues-Luiz G."/>
            <person name="Vallejo G.A."/>
            <person name="Filho J.F."/>
            <person name="Monteiro K.M."/>
            <person name="Tyler K.M."/>
            <person name="de Almeida L.G."/>
            <person name="Ortiz M.F."/>
            <person name="Siervo M.A."/>
            <person name="de Moraes M.H."/>
            <person name="Cunha O.L."/>
            <person name="Mendonca-Neto R."/>
            <person name="Silva R."/>
            <person name="Teixeira S.M."/>
            <person name="Murta S.M."/>
            <person name="Sincero T.C."/>
            <person name="Mendes T.A."/>
            <person name="Urmenyi T.P."/>
            <person name="Silva V.G."/>
            <person name="da Rocha W.D."/>
            <person name="Andersson B."/>
            <person name="Romanha A.J."/>
            <person name="Steindel M."/>
            <person name="de Vasconcelos A.T."/>
            <person name="Grisard E.C."/>
        </authorList>
    </citation>
    <scope>NUCLEOTIDE SEQUENCE [LARGE SCALE GENOMIC DNA]</scope>
    <source>
        <strain evidence="2 3">SC58</strain>
    </source>
</reference>
<evidence type="ECO:0000313" key="3">
    <source>
        <dbReference type="Proteomes" id="UP000031737"/>
    </source>
</evidence>
<dbReference type="Proteomes" id="UP000031737">
    <property type="component" value="Unassembled WGS sequence"/>
</dbReference>
<accession>A0A061J1L2</accession>
<dbReference type="VEuPathDB" id="TriTrypDB:TRSC58_03467"/>
<dbReference type="AlphaFoldDB" id="A0A061J1L2"/>
<sequence length="193" mass="21057">MSLGGRAVQAHSVTLHRAMPSKEKVARRRRLAYAHKTKGASLHTHDLRQKNPIAALVKYARVEKANNEHLQRLGIDYAYHGFEEQLEKVPSHLIIRKRRRPAKEPQGPHGDDNKNDKGKNNKVESTVVSSPLSSVATAVHTKGQKRTKKSVSDNDTAVPSPGSAIAAAPTRKHAKKPTAPTTKKRRVGAAASG</sequence>
<feature type="region of interest" description="Disordered" evidence="1">
    <location>
        <begin position="98"/>
        <end position="193"/>
    </location>
</feature>
<feature type="compositionally biased region" description="Basic and acidic residues" evidence="1">
    <location>
        <begin position="109"/>
        <end position="122"/>
    </location>
</feature>
<evidence type="ECO:0000313" key="2">
    <source>
        <dbReference type="EMBL" id="ESL08824.1"/>
    </source>
</evidence>
<dbReference type="OrthoDB" id="21467at2759"/>
<evidence type="ECO:0000256" key="1">
    <source>
        <dbReference type="SAM" id="MobiDB-lite"/>
    </source>
</evidence>
<gene>
    <name evidence="2" type="ORF">TRSC58_03467</name>
</gene>
<organism evidence="2 3">
    <name type="scientific">Trypanosoma rangeli SC58</name>
    <dbReference type="NCBI Taxonomy" id="429131"/>
    <lineage>
        <taxon>Eukaryota</taxon>
        <taxon>Discoba</taxon>
        <taxon>Euglenozoa</taxon>
        <taxon>Kinetoplastea</taxon>
        <taxon>Metakinetoplastina</taxon>
        <taxon>Trypanosomatida</taxon>
        <taxon>Trypanosomatidae</taxon>
        <taxon>Trypanosoma</taxon>
        <taxon>Herpetosoma</taxon>
    </lineage>
</organism>
<keyword evidence="3" id="KW-1185">Reference proteome</keyword>
<protein>
    <submittedName>
        <fullName evidence="2">Uncharacterized protein</fullName>
    </submittedName>
</protein>
<proteinExistence type="predicted"/>
<name>A0A061J1L2_TRYRA</name>
<feature type="compositionally biased region" description="Basic residues" evidence="1">
    <location>
        <begin position="170"/>
        <end position="187"/>
    </location>
</feature>